<proteinExistence type="predicted"/>
<dbReference type="InterPro" id="IPR011453">
    <property type="entry name" value="DUF1559"/>
</dbReference>
<evidence type="ECO:0000313" key="2">
    <source>
        <dbReference type="EMBL" id="BBO34377.1"/>
    </source>
</evidence>
<reference evidence="3" key="1">
    <citation type="submission" date="2019-10" db="EMBL/GenBank/DDBJ databases">
        <title>Lacipirellula parvula gen. nov., sp. nov., representing a lineage of planctomycetes widespread in freshwater anoxic habitats, and description of the family Lacipirellulaceae.</title>
        <authorList>
            <person name="Dedysh S.N."/>
            <person name="Kulichevskaya I.S."/>
            <person name="Beletsky A.V."/>
            <person name="Rakitin A.L."/>
            <person name="Mardanov A.V."/>
            <person name="Ivanova A.A."/>
            <person name="Saltykova V.X."/>
            <person name="Rijpstra W.I.C."/>
            <person name="Sinninghe Damste J.S."/>
            <person name="Ravin N.V."/>
        </authorList>
    </citation>
    <scope>NUCLEOTIDE SEQUENCE [LARGE SCALE GENOMIC DNA]</scope>
    <source>
        <strain evidence="3">PX69</strain>
    </source>
</reference>
<dbReference type="Pfam" id="PF07963">
    <property type="entry name" value="N_methyl"/>
    <property type="match status" value="1"/>
</dbReference>
<keyword evidence="3" id="KW-1185">Reference proteome</keyword>
<dbReference type="InterPro" id="IPR045584">
    <property type="entry name" value="Pilin-like"/>
</dbReference>
<dbReference type="Pfam" id="PF07596">
    <property type="entry name" value="SBP_bac_10"/>
    <property type="match status" value="1"/>
</dbReference>
<dbReference type="PANTHER" id="PTHR30093">
    <property type="entry name" value="GENERAL SECRETION PATHWAY PROTEIN G"/>
    <property type="match status" value="1"/>
</dbReference>
<dbReference type="RefSeq" id="WP_152099962.1">
    <property type="nucleotide sequence ID" value="NZ_AP021861.1"/>
</dbReference>
<organism evidence="2 3">
    <name type="scientific">Lacipirellula parvula</name>
    <dbReference type="NCBI Taxonomy" id="2650471"/>
    <lineage>
        <taxon>Bacteria</taxon>
        <taxon>Pseudomonadati</taxon>
        <taxon>Planctomycetota</taxon>
        <taxon>Planctomycetia</taxon>
        <taxon>Pirellulales</taxon>
        <taxon>Lacipirellulaceae</taxon>
        <taxon>Lacipirellula</taxon>
    </lineage>
</organism>
<dbReference type="Gene3D" id="3.30.700.10">
    <property type="entry name" value="Glycoprotein, Type 4 Pilin"/>
    <property type="match status" value="1"/>
</dbReference>
<dbReference type="InterPro" id="IPR012902">
    <property type="entry name" value="N_methyl_site"/>
</dbReference>
<dbReference type="NCBIfam" id="TIGR02532">
    <property type="entry name" value="IV_pilin_GFxxxE"/>
    <property type="match status" value="1"/>
</dbReference>
<name>A0A5K7XE90_9BACT</name>
<accession>A0A5K7XE90</accession>
<protein>
    <recommendedName>
        <fullName evidence="1">DUF1559 domain-containing protein</fullName>
    </recommendedName>
</protein>
<evidence type="ECO:0000259" key="1">
    <source>
        <dbReference type="Pfam" id="PF07596"/>
    </source>
</evidence>
<dbReference type="EMBL" id="AP021861">
    <property type="protein sequence ID" value="BBO34377.1"/>
    <property type="molecule type" value="Genomic_DNA"/>
</dbReference>
<gene>
    <name evidence="2" type="ORF">PLANPX_3989</name>
</gene>
<dbReference type="SUPFAM" id="SSF54523">
    <property type="entry name" value="Pili subunits"/>
    <property type="match status" value="1"/>
</dbReference>
<dbReference type="Proteomes" id="UP000326837">
    <property type="component" value="Chromosome"/>
</dbReference>
<feature type="domain" description="DUF1559" evidence="1">
    <location>
        <begin position="32"/>
        <end position="317"/>
    </location>
</feature>
<evidence type="ECO:0000313" key="3">
    <source>
        <dbReference type="Proteomes" id="UP000326837"/>
    </source>
</evidence>
<sequence length="335" mass="35946">MSRKRSAFTLVELLVVIAIIGVLVALLLPAVQAAREAARRAECINKMKQLGLAVQNHHDAKKAVPVSGRPVGIVDTTVPRIAAMTHILNYMELGTLRNTFDIKKNWSHLDNRIAANTVIPGFLCPSSSEAPERLDGDPNVSWTQEICSQTDYSPTVWVSGPLYNPASATNPIDPPGAPNAAGDYPGILEYQNAKASFKDVTDGLSNTIMFAESAGRPYIYRKSIKVTDDATIARVNGGGWPRPASDILVFGTTADGVDPFGTCALNCTNGLDTVKRGYPDPQFSTYGVSAPYSFHSGVVLHGFGDGSVRGISDSVDIREYAKLITRAGEEVNPNL</sequence>
<dbReference type="KEGG" id="lpav:PLANPX_3989"/>
<dbReference type="PANTHER" id="PTHR30093:SF2">
    <property type="entry name" value="TYPE II SECRETION SYSTEM PROTEIN H"/>
    <property type="match status" value="1"/>
</dbReference>
<dbReference type="AlphaFoldDB" id="A0A5K7XE90"/>